<dbReference type="InterPro" id="IPR029767">
    <property type="entry name" value="WecB-like"/>
</dbReference>
<dbReference type="Proteomes" id="UP000681341">
    <property type="component" value="Unassembled WGS sequence"/>
</dbReference>
<dbReference type="PANTHER" id="PTHR43174:SF1">
    <property type="entry name" value="UDP-N-ACETYLGLUCOSAMINE 2-EPIMERASE"/>
    <property type="match status" value="1"/>
</dbReference>
<accession>A0ABS3U5A4</accession>
<keyword evidence="1 3" id="KW-0413">Isomerase</keyword>
<dbReference type="Gene3D" id="3.40.50.2000">
    <property type="entry name" value="Glycogen Phosphorylase B"/>
    <property type="match status" value="2"/>
</dbReference>
<evidence type="ECO:0000313" key="4">
    <source>
        <dbReference type="Proteomes" id="UP000681341"/>
    </source>
</evidence>
<dbReference type="GO" id="GO:0008761">
    <property type="term" value="F:UDP-N-acetylglucosamine 2-epimerase activity"/>
    <property type="evidence" value="ECO:0007669"/>
    <property type="project" value="UniProtKB-EC"/>
</dbReference>
<comment type="caution">
    <text evidence="3">The sequence shown here is derived from an EMBL/GenBank/DDBJ whole genome shotgun (WGS) entry which is preliminary data.</text>
</comment>
<organism evidence="3 4">
    <name type="scientific">Glycomyces niveus</name>
    <dbReference type="NCBI Taxonomy" id="2820287"/>
    <lineage>
        <taxon>Bacteria</taxon>
        <taxon>Bacillati</taxon>
        <taxon>Actinomycetota</taxon>
        <taxon>Actinomycetes</taxon>
        <taxon>Glycomycetales</taxon>
        <taxon>Glycomycetaceae</taxon>
        <taxon>Glycomyces</taxon>
    </lineage>
</organism>
<reference evidence="3 4" key="1">
    <citation type="submission" date="2021-03" db="EMBL/GenBank/DDBJ databases">
        <title>Glycomyces sp. nov., a novel actinomycete isolated from soil.</title>
        <authorList>
            <person name="Yang X."/>
            <person name="Xu X."/>
        </authorList>
    </citation>
    <scope>NUCLEOTIDE SEQUENCE [LARGE SCALE GENOMIC DNA]</scope>
    <source>
        <strain evidence="3 4">NEAU-S30</strain>
    </source>
</reference>
<comment type="similarity">
    <text evidence="1">Belongs to the UDP-N-acetylglucosamine 2-epimerase family.</text>
</comment>
<dbReference type="RefSeq" id="WP_208496979.1">
    <property type="nucleotide sequence ID" value="NZ_JAGFNP010000007.1"/>
</dbReference>
<dbReference type="InterPro" id="IPR003331">
    <property type="entry name" value="UDP_GlcNAc_Epimerase_2_dom"/>
</dbReference>
<feature type="domain" description="UDP-N-acetylglucosamine 2-epimerase" evidence="2">
    <location>
        <begin position="27"/>
        <end position="355"/>
    </location>
</feature>
<dbReference type="Pfam" id="PF02350">
    <property type="entry name" value="Epimerase_2"/>
    <property type="match status" value="1"/>
</dbReference>
<evidence type="ECO:0000256" key="1">
    <source>
        <dbReference type="RuleBase" id="RU003513"/>
    </source>
</evidence>
<evidence type="ECO:0000259" key="2">
    <source>
        <dbReference type="Pfam" id="PF02350"/>
    </source>
</evidence>
<dbReference type="SUPFAM" id="SSF53756">
    <property type="entry name" value="UDP-Glycosyltransferase/glycogen phosphorylase"/>
    <property type="match status" value="1"/>
</dbReference>
<dbReference type="PANTHER" id="PTHR43174">
    <property type="entry name" value="UDP-N-ACETYLGLUCOSAMINE 2-EPIMERASE"/>
    <property type="match status" value="1"/>
</dbReference>
<proteinExistence type="inferred from homology"/>
<evidence type="ECO:0000313" key="3">
    <source>
        <dbReference type="EMBL" id="MBO3733949.1"/>
    </source>
</evidence>
<sequence length="359" mass="38164">MKVVSIVGARPQLVKLGAVAQAFAGTDHEHVVVHTGQHYDPELSDVFFAEFGIPAPDYHLGIGSGGHGAQTGAMLAAIDPVLDGERPDWVLVYGDTNSTIAGALSAVKQHLPVAHLEAGLRSFNRRMPEEHNRVLTDHCADLLLAPTEEAVRHLAAEGLAARAVNVGDVMVDVCHRTRDAVLAAGLRPELGVDPDEPFLVATLHRAENTDDPELLAALLESMANLPVPVALLAHPRLRAKADQFGLKLAQGSLAAAKPLPYRELVAAVLASAGVLTDSGGLQKEAYLLGRPCTTLRTETEWVETLEDGWNVLAPRPDRLPVAEWHALAVRAAPSERRGEPYGNGHAGAAVVAALEAHLR</sequence>
<dbReference type="EC" id="5.1.3.14" evidence="3"/>
<gene>
    <name evidence="3" type="primary">wecB</name>
    <name evidence="3" type="ORF">J5V16_14065</name>
</gene>
<name>A0ABS3U5A4_9ACTN</name>
<dbReference type="NCBIfam" id="TIGR00236">
    <property type="entry name" value="wecB"/>
    <property type="match status" value="1"/>
</dbReference>
<keyword evidence="4" id="KW-1185">Reference proteome</keyword>
<protein>
    <submittedName>
        <fullName evidence="3">UDP-N-acetylglucosamine 2-epimerase (Non-hydrolyzing)</fullName>
        <ecNumber evidence="3">5.1.3.14</ecNumber>
    </submittedName>
</protein>
<dbReference type="EMBL" id="JAGFNP010000007">
    <property type="protein sequence ID" value="MBO3733949.1"/>
    <property type="molecule type" value="Genomic_DNA"/>
</dbReference>
<dbReference type="CDD" id="cd03786">
    <property type="entry name" value="GTB_UDP-GlcNAc_2-Epimerase"/>
    <property type="match status" value="1"/>
</dbReference>